<sequence length="33" mass="3492">ASNGEQGVCLTSVTSGLDLDILHGFDLIEVQFI</sequence>
<accession>A0A0K2UKA9</accession>
<protein>
    <submittedName>
        <fullName evidence="1">Uncharacterized protein</fullName>
    </submittedName>
</protein>
<name>A0A0K2UKA9_LEPSM</name>
<dbReference type="AlphaFoldDB" id="A0A0K2UKA9"/>
<proteinExistence type="predicted"/>
<evidence type="ECO:0000313" key="1">
    <source>
        <dbReference type="EMBL" id="CDW38724.1"/>
    </source>
</evidence>
<feature type="non-terminal residue" evidence="1">
    <location>
        <position position="1"/>
    </location>
</feature>
<dbReference type="EMBL" id="HACA01021363">
    <property type="protein sequence ID" value="CDW38724.1"/>
    <property type="molecule type" value="Transcribed_RNA"/>
</dbReference>
<reference evidence="1" key="1">
    <citation type="submission" date="2014-05" db="EMBL/GenBank/DDBJ databases">
        <authorList>
            <person name="Chronopoulou M."/>
        </authorList>
    </citation>
    <scope>NUCLEOTIDE SEQUENCE</scope>
    <source>
        <tissue evidence="1">Whole organism</tissue>
    </source>
</reference>
<organism evidence="1">
    <name type="scientific">Lepeophtheirus salmonis</name>
    <name type="common">Salmon louse</name>
    <name type="synonym">Caligus salmonis</name>
    <dbReference type="NCBI Taxonomy" id="72036"/>
    <lineage>
        <taxon>Eukaryota</taxon>
        <taxon>Metazoa</taxon>
        <taxon>Ecdysozoa</taxon>
        <taxon>Arthropoda</taxon>
        <taxon>Crustacea</taxon>
        <taxon>Multicrustacea</taxon>
        <taxon>Hexanauplia</taxon>
        <taxon>Copepoda</taxon>
        <taxon>Siphonostomatoida</taxon>
        <taxon>Caligidae</taxon>
        <taxon>Lepeophtheirus</taxon>
    </lineage>
</organism>